<protein>
    <recommendedName>
        <fullName evidence="4">NEDD4 binding protein 2-like 2</fullName>
    </recommendedName>
</protein>
<dbReference type="InterPro" id="IPR027417">
    <property type="entry name" value="P-loop_NTPase"/>
</dbReference>
<dbReference type="InterPro" id="IPR026302">
    <property type="entry name" value="NEDD4-bd_p2"/>
</dbReference>
<sequence length="247" mass="28186">MTWNIAAPVFQPQVQEIQGSAFITPVASDWPRGPRPTFPWHRPNSQAPLRGHPSAPRPWALPPQQPTGQPNRLLLEGKVLVLLRGPPGSGKSTLARALLEHNPSGVILSTDDYFIVKGEYHFDPTVLGEAHSWNHSRAKLAFERGTNPIIIDNTNMCGWEMRPYVVQALKHSYKVLFREPDTWWKNKPRELERRTKHAVPLERIRRMLCGYERFVTVKSILGSQMPERKQPTETAETLVHSYLLHCS</sequence>
<reference evidence="2" key="2">
    <citation type="submission" date="2025-09" db="UniProtKB">
        <authorList>
            <consortium name="Ensembl"/>
        </authorList>
    </citation>
    <scope>IDENTIFICATION</scope>
</reference>
<reference evidence="2" key="1">
    <citation type="submission" date="2025-08" db="UniProtKB">
        <authorList>
            <consortium name="Ensembl"/>
        </authorList>
    </citation>
    <scope>IDENTIFICATION</scope>
</reference>
<dbReference type="Ensembl" id="ENSPMGT00000031943.1">
    <property type="protein sequence ID" value="ENSPMGP00000030006.1"/>
    <property type="gene ID" value="ENSPMGG00000024140.1"/>
</dbReference>
<evidence type="ECO:0008006" key="4">
    <source>
        <dbReference type="Google" id="ProtNLM"/>
    </source>
</evidence>
<dbReference type="Pfam" id="PF13671">
    <property type="entry name" value="AAA_33"/>
    <property type="match status" value="1"/>
</dbReference>
<proteinExistence type="predicted"/>
<dbReference type="SUPFAM" id="SSF52540">
    <property type="entry name" value="P-loop containing nucleoside triphosphate hydrolases"/>
    <property type="match status" value="1"/>
</dbReference>
<evidence type="ECO:0000313" key="3">
    <source>
        <dbReference type="Proteomes" id="UP000261520"/>
    </source>
</evidence>
<dbReference type="STRING" id="409849.ENSPMGP00000030006"/>
<dbReference type="Gene3D" id="3.40.50.300">
    <property type="entry name" value="P-loop containing nucleotide triphosphate hydrolases"/>
    <property type="match status" value="1"/>
</dbReference>
<accession>A0A3B4BMR5</accession>
<feature type="compositionally biased region" description="Pro residues" evidence="1">
    <location>
        <begin position="55"/>
        <end position="65"/>
    </location>
</feature>
<dbReference type="Proteomes" id="UP000261520">
    <property type="component" value="Unplaced"/>
</dbReference>
<dbReference type="PANTHER" id="PTHR13308:SF40">
    <property type="entry name" value="NEDD4-BINDING PROTEIN 2-LIKE 1"/>
    <property type="match status" value="1"/>
</dbReference>
<feature type="region of interest" description="Disordered" evidence="1">
    <location>
        <begin position="33"/>
        <end position="68"/>
    </location>
</feature>
<evidence type="ECO:0000256" key="1">
    <source>
        <dbReference type="SAM" id="MobiDB-lite"/>
    </source>
</evidence>
<dbReference type="PANTHER" id="PTHR13308">
    <property type="entry name" value="NEDD4-BINDING PROTEIN 2-LIKE 1"/>
    <property type="match status" value="1"/>
</dbReference>
<evidence type="ECO:0000313" key="2">
    <source>
        <dbReference type="Ensembl" id="ENSPMGP00000030006.1"/>
    </source>
</evidence>
<organism evidence="2 3">
    <name type="scientific">Periophthalmus magnuspinnatus</name>
    <dbReference type="NCBI Taxonomy" id="409849"/>
    <lineage>
        <taxon>Eukaryota</taxon>
        <taxon>Metazoa</taxon>
        <taxon>Chordata</taxon>
        <taxon>Craniata</taxon>
        <taxon>Vertebrata</taxon>
        <taxon>Euteleostomi</taxon>
        <taxon>Actinopterygii</taxon>
        <taxon>Neopterygii</taxon>
        <taxon>Teleostei</taxon>
        <taxon>Neoteleostei</taxon>
        <taxon>Acanthomorphata</taxon>
        <taxon>Gobiaria</taxon>
        <taxon>Gobiiformes</taxon>
        <taxon>Gobioidei</taxon>
        <taxon>Gobiidae</taxon>
        <taxon>Oxudercinae</taxon>
        <taxon>Periophthalmus</taxon>
    </lineage>
</organism>
<name>A0A3B4BMR5_9GOBI</name>
<dbReference type="AlphaFoldDB" id="A0A3B4BMR5"/>
<keyword evidence="3" id="KW-1185">Reference proteome</keyword>